<evidence type="ECO:0000313" key="3">
    <source>
        <dbReference type="Proteomes" id="UP001465976"/>
    </source>
</evidence>
<keyword evidence="1" id="KW-0812">Transmembrane</keyword>
<comment type="caution">
    <text evidence="2">The sequence shown here is derived from an EMBL/GenBank/DDBJ whole genome shotgun (WGS) entry which is preliminary data.</text>
</comment>
<feature type="transmembrane region" description="Helical" evidence="1">
    <location>
        <begin position="290"/>
        <end position="309"/>
    </location>
</feature>
<sequence>MLPLTRARYLTDALVMDPVCKWSVPNPPAFPGLTDAGISPQLNITLPEYNIYFNYTGLRGWVSYGKTIAVIGGNSVIASIDILMNGTTRDPVTDGTTAFMVAVVTSQESVASTASSDPSKLDLSGLPTQDISFIASYSTNKNLTTAKFSILVCQPRARIETREVVLDGGGTVQFTEKTGFGRQGNLHDSQTALLLAQSLGKYTTDSGPETSYQGIGKAGQIRMFFGTNVTNTTTAPTTLKPLPVEEITDMYARIQQAAMVTYLSGKFGTAYVPGRFQTVNLVFQSSLPQVIASTVLFSLITIFINLCFFRSYTEKFTLFAISASLARSNIPELSEAVREAGEGEHAVEQMGKNRIRLVDDDLGETRHGGSTLQIDM</sequence>
<name>A0ABR3FH15_9AGAR</name>
<keyword evidence="1" id="KW-0472">Membrane</keyword>
<protein>
    <submittedName>
        <fullName evidence="2">Uncharacterized protein</fullName>
    </submittedName>
</protein>
<evidence type="ECO:0000256" key="1">
    <source>
        <dbReference type="SAM" id="Phobius"/>
    </source>
</evidence>
<proteinExistence type="predicted"/>
<evidence type="ECO:0000313" key="2">
    <source>
        <dbReference type="EMBL" id="KAL0574652.1"/>
    </source>
</evidence>
<dbReference type="Proteomes" id="UP001465976">
    <property type="component" value="Unassembled WGS sequence"/>
</dbReference>
<dbReference type="EMBL" id="JBAHYK010000378">
    <property type="protein sequence ID" value="KAL0574652.1"/>
    <property type="molecule type" value="Genomic_DNA"/>
</dbReference>
<keyword evidence="3" id="KW-1185">Reference proteome</keyword>
<organism evidence="2 3">
    <name type="scientific">Marasmius crinis-equi</name>
    <dbReference type="NCBI Taxonomy" id="585013"/>
    <lineage>
        <taxon>Eukaryota</taxon>
        <taxon>Fungi</taxon>
        <taxon>Dikarya</taxon>
        <taxon>Basidiomycota</taxon>
        <taxon>Agaricomycotina</taxon>
        <taxon>Agaricomycetes</taxon>
        <taxon>Agaricomycetidae</taxon>
        <taxon>Agaricales</taxon>
        <taxon>Marasmiineae</taxon>
        <taxon>Marasmiaceae</taxon>
        <taxon>Marasmius</taxon>
    </lineage>
</organism>
<accession>A0ABR3FH15</accession>
<keyword evidence="1" id="KW-1133">Transmembrane helix</keyword>
<gene>
    <name evidence="2" type="ORF">V5O48_007298</name>
</gene>
<reference evidence="2 3" key="1">
    <citation type="submission" date="2024-02" db="EMBL/GenBank/DDBJ databases">
        <title>A draft genome for the cacao thread blight pathogen Marasmius crinis-equi.</title>
        <authorList>
            <person name="Cohen S.P."/>
            <person name="Baruah I.K."/>
            <person name="Amoako-Attah I."/>
            <person name="Bukari Y."/>
            <person name="Meinhardt L.W."/>
            <person name="Bailey B.A."/>
        </authorList>
    </citation>
    <scope>NUCLEOTIDE SEQUENCE [LARGE SCALE GENOMIC DNA]</scope>
    <source>
        <strain evidence="2 3">GH-76</strain>
    </source>
</reference>